<dbReference type="PANTHER" id="PTHR43272:SF33">
    <property type="entry name" value="AMP-BINDING DOMAIN-CONTAINING PROTEIN-RELATED"/>
    <property type="match status" value="1"/>
</dbReference>
<dbReference type="Pfam" id="PF00501">
    <property type="entry name" value="AMP-binding"/>
    <property type="match status" value="1"/>
</dbReference>
<evidence type="ECO:0000256" key="3">
    <source>
        <dbReference type="ARBA" id="ARBA00024484"/>
    </source>
</evidence>
<keyword evidence="6" id="KW-1185">Reference proteome</keyword>
<name>A0A5J6MNB8_9PROT</name>
<keyword evidence="1" id="KW-0547">Nucleotide-binding</keyword>
<dbReference type="Gene3D" id="3.40.50.12780">
    <property type="entry name" value="N-terminal domain of ligase-like"/>
    <property type="match status" value="1"/>
</dbReference>
<organism evidence="5 6">
    <name type="scientific">Hypericibacter terrae</name>
    <dbReference type="NCBI Taxonomy" id="2602015"/>
    <lineage>
        <taxon>Bacteria</taxon>
        <taxon>Pseudomonadati</taxon>
        <taxon>Pseudomonadota</taxon>
        <taxon>Alphaproteobacteria</taxon>
        <taxon>Rhodospirillales</taxon>
        <taxon>Dongiaceae</taxon>
        <taxon>Hypericibacter</taxon>
    </lineage>
</organism>
<dbReference type="Proteomes" id="UP000326202">
    <property type="component" value="Chromosome"/>
</dbReference>
<accession>A0A5J6MNB8</accession>
<dbReference type="InterPro" id="IPR042099">
    <property type="entry name" value="ANL_N_sf"/>
</dbReference>
<dbReference type="Pfam" id="PF23562">
    <property type="entry name" value="AMP-binding_C_3"/>
    <property type="match status" value="1"/>
</dbReference>
<dbReference type="EMBL" id="CP042906">
    <property type="protein sequence ID" value="QEX18869.1"/>
    <property type="molecule type" value="Genomic_DNA"/>
</dbReference>
<evidence type="ECO:0000313" key="6">
    <source>
        <dbReference type="Proteomes" id="UP000326202"/>
    </source>
</evidence>
<dbReference type="GO" id="GO:0016020">
    <property type="term" value="C:membrane"/>
    <property type="evidence" value="ECO:0007669"/>
    <property type="project" value="TreeGrafter"/>
</dbReference>
<dbReference type="InterPro" id="IPR045851">
    <property type="entry name" value="AMP-bd_C_sf"/>
</dbReference>
<proteinExistence type="predicted"/>
<dbReference type="AlphaFoldDB" id="A0A5J6MNB8"/>
<evidence type="ECO:0000256" key="2">
    <source>
        <dbReference type="ARBA" id="ARBA00022840"/>
    </source>
</evidence>
<feature type="domain" description="AMP-dependent synthetase/ligase" evidence="4">
    <location>
        <begin position="23"/>
        <end position="435"/>
    </location>
</feature>
<dbReference type="RefSeq" id="WP_318526380.1">
    <property type="nucleotide sequence ID" value="NZ_CP042906.1"/>
</dbReference>
<reference evidence="5 6" key="1">
    <citation type="submission" date="2019-08" db="EMBL/GenBank/DDBJ databases">
        <title>Hyperibacter terrae gen. nov., sp. nov. and Hyperibacter viscosus sp. nov., two new members in the family Rhodospirillaceae isolated from the rhizosphere of Hypericum perforatum.</title>
        <authorList>
            <person name="Noviana Z."/>
        </authorList>
    </citation>
    <scope>NUCLEOTIDE SEQUENCE [LARGE SCALE GENOMIC DNA]</scope>
    <source>
        <strain evidence="5 6">R5913</strain>
    </source>
</reference>
<protein>
    <submittedName>
        <fullName evidence="5">AMP-dependent synthetase</fullName>
    </submittedName>
</protein>
<gene>
    <name evidence="5" type="ORF">FRZ44_41800</name>
</gene>
<dbReference type="InterPro" id="IPR000873">
    <property type="entry name" value="AMP-dep_synth/lig_dom"/>
</dbReference>
<evidence type="ECO:0000313" key="5">
    <source>
        <dbReference type="EMBL" id="QEX18869.1"/>
    </source>
</evidence>
<comment type="catalytic activity">
    <reaction evidence="3">
        <text>a long-chain fatty acid + ATP + CoA = a long-chain fatty acyl-CoA + AMP + diphosphate</text>
        <dbReference type="Rhea" id="RHEA:15421"/>
        <dbReference type="ChEBI" id="CHEBI:30616"/>
        <dbReference type="ChEBI" id="CHEBI:33019"/>
        <dbReference type="ChEBI" id="CHEBI:57287"/>
        <dbReference type="ChEBI" id="CHEBI:57560"/>
        <dbReference type="ChEBI" id="CHEBI:83139"/>
        <dbReference type="ChEBI" id="CHEBI:456215"/>
        <dbReference type="EC" id="6.2.1.3"/>
    </reaction>
    <physiologicalReaction direction="left-to-right" evidence="3">
        <dbReference type="Rhea" id="RHEA:15422"/>
    </physiologicalReaction>
</comment>
<dbReference type="GO" id="GO:0005524">
    <property type="term" value="F:ATP binding"/>
    <property type="evidence" value="ECO:0007669"/>
    <property type="project" value="UniProtKB-KW"/>
</dbReference>
<dbReference type="GO" id="GO:0004467">
    <property type="term" value="F:long-chain fatty acid-CoA ligase activity"/>
    <property type="evidence" value="ECO:0007669"/>
    <property type="project" value="UniProtKB-EC"/>
</dbReference>
<sequence>MTESRLVTAPGDYDRWNSLPQMFFEQARRTPDVPFLWQKVGGAWVPTRYGQAASQVRRLARGLAAFGLKPGERVVLLSESRPEWAIADLAIMTARGITVPAYVTNTITDHHHVLTHSGAAAVIVSTKALSTRLLPAAIMAPELRWIVAIEDLGLAQRPAKPVFAWSQVLTTGDAAPDQVDERLAATKRTDTACFIYTSGTGGTPKGVMLSHGAIIANCRGAFGVLSELNLSHELFLSFLPLSHAYEHTAGLYFPISIGAEIYYAESIDKLTENIGEIRPTIMTAVPRLYEAMHRRIQRGLVHAAPSKRRWFDRALALGRRKALNLAPLSPVERLLDLACDILVRRKVRARFGGRLKAFVSGGAALNPDIGAFFLALGLRILQGYGQTEAAPVISVNRLGRVRIDTVGPAIDGVEIRLAEDGEILVRGEVVMQGYWRDEEATAKAIHEGWLYTGDIGTLDKDGYLRITDRKKDLIKLSGGDNISPARVEGFLVAQPEIGQAMVWGEHRPHLVALLVPETEFLAQWSERHRKPGELAQLHEDPEVARSLGEAVARVNASLSAVERIRRYTVAPEGFTIENGMLTPSLKIKRHKIRERFGPLIDALYER</sequence>
<dbReference type="Gene3D" id="3.30.300.30">
    <property type="match status" value="1"/>
</dbReference>
<dbReference type="CDD" id="cd05907">
    <property type="entry name" value="VL_LC_FACS_like"/>
    <property type="match status" value="1"/>
</dbReference>
<evidence type="ECO:0000259" key="4">
    <source>
        <dbReference type="Pfam" id="PF00501"/>
    </source>
</evidence>
<dbReference type="KEGG" id="htq:FRZ44_41800"/>
<evidence type="ECO:0000256" key="1">
    <source>
        <dbReference type="ARBA" id="ARBA00022741"/>
    </source>
</evidence>
<dbReference type="SUPFAM" id="SSF56801">
    <property type="entry name" value="Acetyl-CoA synthetase-like"/>
    <property type="match status" value="1"/>
</dbReference>
<dbReference type="PANTHER" id="PTHR43272">
    <property type="entry name" value="LONG-CHAIN-FATTY-ACID--COA LIGASE"/>
    <property type="match status" value="1"/>
</dbReference>
<keyword evidence="2" id="KW-0067">ATP-binding</keyword>